<evidence type="ECO:0000313" key="3">
    <source>
        <dbReference type="Proteomes" id="UP000607653"/>
    </source>
</evidence>
<proteinExistence type="predicted"/>
<comment type="caution">
    <text evidence="2">The sequence shown here is derived from an EMBL/GenBank/DDBJ whole genome shotgun (WGS) entry which is preliminary data.</text>
</comment>
<evidence type="ECO:0000256" key="1">
    <source>
        <dbReference type="SAM" id="MobiDB-lite"/>
    </source>
</evidence>
<reference evidence="2 3" key="1">
    <citation type="journal article" date="2020" name="Mol. Biol. Evol.">
        <title>Distinct Expression and Methylation Patterns for Genes with Different Fates following a Single Whole-Genome Duplication in Flowering Plants.</title>
        <authorList>
            <person name="Shi T."/>
            <person name="Rahmani R.S."/>
            <person name="Gugger P.F."/>
            <person name="Wang M."/>
            <person name="Li H."/>
            <person name="Zhang Y."/>
            <person name="Li Z."/>
            <person name="Wang Q."/>
            <person name="Van de Peer Y."/>
            <person name="Marchal K."/>
            <person name="Chen J."/>
        </authorList>
    </citation>
    <scope>NUCLEOTIDE SEQUENCE [LARGE SCALE GENOMIC DNA]</scope>
    <source>
        <tissue evidence="2">Leaf</tissue>
    </source>
</reference>
<sequence>MVEYRVEFSKLSKFVPKLVLDQESCARRYEEGLNPHIKQIVAAFKLNTYVEVLSKALIVDGGIMQNHDTSDNNQKKRLKPSRSQDGQKLENQSKKKKKN</sequence>
<dbReference type="Proteomes" id="UP000607653">
    <property type="component" value="Unassembled WGS sequence"/>
</dbReference>
<feature type="region of interest" description="Disordered" evidence="1">
    <location>
        <begin position="63"/>
        <end position="99"/>
    </location>
</feature>
<evidence type="ECO:0000313" key="2">
    <source>
        <dbReference type="EMBL" id="DAD29116.1"/>
    </source>
</evidence>
<organism evidence="2 3">
    <name type="scientific">Nelumbo nucifera</name>
    <name type="common">Sacred lotus</name>
    <dbReference type="NCBI Taxonomy" id="4432"/>
    <lineage>
        <taxon>Eukaryota</taxon>
        <taxon>Viridiplantae</taxon>
        <taxon>Streptophyta</taxon>
        <taxon>Embryophyta</taxon>
        <taxon>Tracheophyta</taxon>
        <taxon>Spermatophyta</taxon>
        <taxon>Magnoliopsida</taxon>
        <taxon>Proteales</taxon>
        <taxon>Nelumbonaceae</taxon>
        <taxon>Nelumbo</taxon>
    </lineage>
</organism>
<name>A0A822YDI8_NELNU</name>
<dbReference type="AlphaFoldDB" id="A0A822YDI8"/>
<accession>A0A822YDI8</accession>
<gene>
    <name evidence="2" type="ORF">HUJ06_030584</name>
</gene>
<keyword evidence="3" id="KW-1185">Reference proteome</keyword>
<dbReference type="EMBL" id="DUZY01000002">
    <property type="protein sequence ID" value="DAD29116.1"/>
    <property type="molecule type" value="Genomic_DNA"/>
</dbReference>
<protein>
    <submittedName>
        <fullName evidence="2">Uncharacterized protein</fullName>
    </submittedName>
</protein>